<comment type="caution">
    <text evidence="1">The sequence shown here is derived from an EMBL/GenBank/DDBJ whole genome shotgun (WGS) entry which is preliminary data.</text>
</comment>
<reference evidence="1 2" key="1">
    <citation type="submission" date="2013-04" db="EMBL/GenBank/DDBJ databases">
        <title>Oceanicola sp. 22II1-22F33 Genome Sequencing.</title>
        <authorList>
            <person name="Lai Q."/>
            <person name="Li G."/>
            <person name="Shao Z."/>
        </authorList>
    </citation>
    <scope>NUCLEOTIDE SEQUENCE [LARGE SCALE GENOMIC DNA]</scope>
    <source>
        <strain evidence="1 2">22II1-22F33</strain>
    </source>
</reference>
<organism evidence="1 2">
    <name type="scientific">Marinibacterium profundimaris</name>
    <dbReference type="NCBI Taxonomy" id="1679460"/>
    <lineage>
        <taxon>Bacteria</taxon>
        <taxon>Pseudomonadati</taxon>
        <taxon>Pseudomonadota</taxon>
        <taxon>Alphaproteobacteria</taxon>
        <taxon>Rhodobacterales</taxon>
        <taxon>Paracoccaceae</taxon>
        <taxon>Marinibacterium</taxon>
    </lineage>
</organism>
<protein>
    <submittedName>
        <fullName evidence="1">Uncharacterized protein</fullName>
    </submittedName>
</protein>
<keyword evidence="2" id="KW-1185">Reference proteome</keyword>
<sequence>MSARSGGGYTFVLNRDRAVCTAVFEDAAAAGATELSDLDCSGGNEGTATIVYGSDSRPDRVVYAVNGLGGGTIDL</sequence>
<evidence type="ECO:0000313" key="1">
    <source>
        <dbReference type="EMBL" id="OWU70492.1"/>
    </source>
</evidence>
<dbReference type="AlphaFoldDB" id="A0A225NL32"/>
<gene>
    <name evidence="1" type="ORF">ATO3_19670</name>
</gene>
<dbReference type="Proteomes" id="UP000215377">
    <property type="component" value="Unassembled WGS sequence"/>
</dbReference>
<name>A0A225NL32_9RHOB</name>
<accession>A0A225NL32</accession>
<proteinExistence type="predicted"/>
<dbReference type="EMBL" id="AQQR01000011">
    <property type="protein sequence ID" value="OWU70492.1"/>
    <property type="molecule type" value="Genomic_DNA"/>
</dbReference>
<evidence type="ECO:0000313" key="2">
    <source>
        <dbReference type="Proteomes" id="UP000215377"/>
    </source>
</evidence>